<evidence type="ECO:0000313" key="8">
    <source>
        <dbReference type="EMBL" id="AHX11299.1"/>
    </source>
</evidence>
<dbReference type="HOGENOM" id="CLU_086329_1_0_5"/>
<dbReference type="STRING" id="1286528.NHE_0347"/>
<dbReference type="EMBL" id="CP007481">
    <property type="protein sequence ID" value="AHX11299.1"/>
    <property type="molecule type" value="Genomic_DNA"/>
</dbReference>
<dbReference type="InterPro" id="IPR007379">
    <property type="entry name" value="Tim44-like_dom"/>
</dbReference>
<feature type="domain" description="Tim44-like" evidence="7">
    <location>
        <begin position="64"/>
        <end position="205"/>
    </location>
</feature>
<dbReference type="SMART" id="SM00978">
    <property type="entry name" value="Tim44"/>
    <property type="match status" value="1"/>
</dbReference>
<evidence type="ECO:0000256" key="5">
    <source>
        <dbReference type="ARBA" id="ARBA00039448"/>
    </source>
</evidence>
<keyword evidence="1" id="KW-0809">Transit peptide</keyword>
<keyword evidence="2" id="KW-0689">Ribosomal protein</keyword>
<protein>
    <recommendedName>
        <fullName evidence="5">Large ribosomal subunit protein mL45</fullName>
    </recommendedName>
    <alternativeName>
        <fullName evidence="6">39S ribosomal protein L45, mitochondrial</fullName>
    </alternativeName>
</protein>
<dbReference type="AlphaFoldDB" id="X5HJM7"/>
<evidence type="ECO:0000256" key="4">
    <source>
        <dbReference type="ARBA" id="ARBA00038073"/>
    </source>
</evidence>
<dbReference type="OrthoDB" id="9798618at2"/>
<dbReference type="InterPro" id="IPR032710">
    <property type="entry name" value="NTF2-like_dom_sf"/>
</dbReference>
<keyword evidence="9" id="KW-1185">Reference proteome</keyword>
<dbReference type="PANTHER" id="PTHR28554:SF1">
    <property type="entry name" value="LARGE RIBOSOMAL SUBUNIT PROTEIN ML45"/>
    <property type="match status" value="1"/>
</dbReference>
<evidence type="ECO:0000259" key="7">
    <source>
        <dbReference type="SMART" id="SM00978"/>
    </source>
</evidence>
<evidence type="ECO:0000256" key="1">
    <source>
        <dbReference type="ARBA" id="ARBA00022946"/>
    </source>
</evidence>
<dbReference type="SUPFAM" id="SSF54427">
    <property type="entry name" value="NTF2-like"/>
    <property type="match status" value="1"/>
</dbReference>
<dbReference type="GO" id="GO:0005840">
    <property type="term" value="C:ribosome"/>
    <property type="evidence" value="ECO:0007669"/>
    <property type="project" value="UniProtKB-KW"/>
</dbReference>
<accession>X5HJM7</accession>
<evidence type="ECO:0000256" key="2">
    <source>
        <dbReference type="ARBA" id="ARBA00022980"/>
    </source>
</evidence>
<evidence type="ECO:0000313" key="9">
    <source>
        <dbReference type="Proteomes" id="UP000023755"/>
    </source>
</evidence>
<dbReference type="GO" id="GO:1990904">
    <property type="term" value="C:ribonucleoprotein complex"/>
    <property type="evidence" value="ECO:0007669"/>
    <property type="project" value="UniProtKB-KW"/>
</dbReference>
<dbReference type="NCBIfam" id="NF033779">
    <property type="entry name" value="Tim44_TimA_adap"/>
    <property type="match status" value="1"/>
</dbReference>
<evidence type="ECO:0000256" key="3">
    <source>
        <dbReference type="ARBA" id="ARBA00023274"/>
    </source>
</evidence>
<reference evidence="8 9" key="1">
    <citation type="submission" date="2014-03" db="EMBL/GenBank/DDBJ databases">
        <title>Sequencing and Comparison of Genomes and Transcriptome Profiles of Human Ehrlichiosis Agents.</title>
        <authorList>
            <person name="Lin M."/>
            <person name="Daugherty S.C."/>
            <person name="Nagaraj S."/>
            <person name="Cheng Z."/>
            <person name="Xiong Q."/>
            <person name="Lin F.-Y."/>
            <person name="Sengamalay N."/>
            <person name="Ott S."/>
            <person name="Godinez A."/>
            <person name="Tallon L.J."/>
            <person name="Sadzewicz L."/>
            <person name="Fraser C.M."/>
            <person name="Dunning Hotopp J.C."/>
            <person name="Rikihisa Y."/>
        </authorList>
    </citation>
    <scope>NUCLEOTIDE SEQUENCE [LARGE SCALE GENOMIC DNA]</scope>
    <source>
        <strain evidence="8 9">Oregon</strain>
    </source>
</reference>
<keyword evidence="3" id="KW-0687">Ribonucleoprotein</keyword>
<sequence length="207" mass="23378">MEVIVYAILAFFIFSRLYVSLGRVSVEREMKFRAAEIREILDQKAKSIDQLMYVEKENLSEILSAKKEIESSGKSFSTDQFMEGAERAFELFISAFASCDLKILARLLSKDAFAIVSRKINERKSRGNTLERTLVALQSKSLLKLNVAKGMIYATVKFVSEQISLMRDEAGSIVSGDKDTIEVIEDLWVFERCLSSASNSWTVSQLS</sequence>
<name>X5HJM7_9RICK</name>
<organism evidence="8 9">
    <name type="scientific">Neorickettsia helminthoeca str. Oregon</name>
    <dbReference type="NCBI Taxonomy" id="1286528"/>
    <lineage>
        <taxon>Bacteria</taxon>
        <taxon>Pseudomonadati</taxon>
        <taxon>Pseudomonadota</taxon>
        <taxon>Alphaproteobacteria</taxon>
        <taxon>Rickettsiales</taxon>
        <taxon>Anaplasmataceae</taxon>
        <taxon>Neorickettsia</taxon>
    </lineage>
</organism>
<dbReference type="Pfam" id="PF04280">
    <property type="entry name" value="Tim44"/>
    <property type="match status" value="1"/>
</dbReference>
<proteinExistence type="inferred from homology"/>
<comment type="similarity">
    <text evidence="4">Belongs to the mitochondrion-specific ribosomal protein mL45 family.</text>
</comment>
<dbReference type="KEGG" id="nhm:NHE_0347"/>
<dbReference type="InterPro" id="IPR051975">
    <property type="entry name" value="mtLSU_mL45"/>
</dbReference>
<dbReference type="Gene3D" id="3.10.450.240">
    <property type="match status" value="1"/>
</dbReference>
<dbReference type="PANTHER" id="PTHR28554">
    <property type="entry name" value="39S RIBOSOMAL PROTEIN L45, MITOCHONDRIAL"/>
    <property type="match status" value="1"/>
</dbReference>
<gene>
    <name evidence="8" type="ORF">NHE_0347</name>
</gene>
<dbReference type="Proteomes" id="UP000023755">
    <property type="component" value="Chromosome"/>
</dbReference>
<evidence type="ECO:0000256" key="6">
    <source>
        <dbReference type="ARBA" id="ARBA00043031"/>
    </source>
</evidence>